<dbReference type="Proteomes" id="UP000275348">
    <property type="component" value="Unassembled WGS sequence"/>
</dbReference>
<keyword evidence="2" id="KW-1185">Reference proteome</keyword>
<sequence length="63" mass="7188">MRYIITIAFNRITSINQAESDLTIEQGESSTVKVGTYENLVQELSDVVENIEFLTQTHEQNLL</sequence>
<name>A0A3L9MBH3_9FLAO</name>
<dbReference type="AlphaFoldDB" id="A0A3L9MBH3"/>
<organism evidence="1 2">
    <name type="scientific">Faecalibacter macacae</name>
    <dbReference type="NCBI Taxonomy" id="1859289"/>
    <lineage>
        <taxon>Bacteria</taxon>
        <taxon>Pseudomonadati</taxon>
        <taxon>Bacteroidota</taxon>
        <taxon>Flavobacteriia</taxon>
        <taxon>Flavobacteriales</taxon>
        <taxon>Weeksellaceae</taxon>
        <taxon>Faecalibacter</taxon>
    </lineage>
</organism>
<gene>
    <name evidence="1" type="ORF">EAH69_09885</name>
</gene>
<reference evidence="1 2" key="1">
    <citation type="submission" date="2018-10" db="EMBL/GenBank/DDBJ databases">
        <authorList>
            <person name="Chen X."/>
        </authorList>
    </citation>
    <scope>NUCLEOTIDE SEQUENCE [LARGE SCALE GENOMIC DNA]</scope>
    <source>
        <strain evidence="1 2">YIM 102668</strain>
    </source>
</reference>
<protein>
    <submittedName>
        <fullName evidence="1">Uncharacterized protein</fullName>
    </submittedName>
</protein>
<evidence type="ECO:0000313" key="2">
    <source>
        <dbReference type="Proteomes" id="UP000275348"/>
    </source>
</evidence>
<evidence type="ECO:0000313" key="1">
    <source>
        <dbReference type="EMBL" id="RLZ08614.1"/>
    </source>
</evidence>
<comment type="caution">
    <text evidence="1">The sequence shown here is derived from an EMBL/GenBank/DDBJ whole genome shotgun (WGS) entry which is preliminary data.</text>
</comment>
<proteinExistence type="predicted"/>
<accession>A0A3L9MBH3</accession>
<dbReference type="EMBL" id="RDOJ01000013">
    <property type="protein sequence ID" value="RLZ08614.1"/>
    <property type="molecule type" value="Genomic_DNA"/>
</dbReference>
<dbReference type="RefSeq" id="WP_121935044.1">
    <property type="nucleotide sequence ID" value="NZ_RDOJ01000013.1"/>
</dbReference>